<proteinExistence type="predicted"/>
<dbReference type="OrthoDB" id="325494at2759"/>
<protein>
    <submittedName>
        <fullName evidence="1">Uncharacterized protein</fullName>
    </submittedName>
</protein>
<sequence length="354" mass="41811">MLQQSLRKAWAEIFDYIQSDSYEDGEQQMNNKAAKGLWYFTDDILLQYAFYLTGLFFQLRGSFGETQMKSRFYYLQSLQCLQIKYLEHRLLKKVLKRLSIVKQMPMIRNQQSLGLQRLLQKFYVKQRCVHVIMELCNKDPSTHDTILSFIKKNIFEQLYDTDYFGLTTLRSGKQPFAYLPLDQKQQSTKMKRKQITELNYITSCSSSMTGEEEVSSDLEMALSICAEQLRQAGHKGRFEGPLKWIIAFVGPQWQELREIYSELESNKENINLIIIGIEIKDPELCLRYRELTHLTPEGYFVNLSFNQVDYFFEENINDAMAQQNYVEILARIEATIQLFYSKRQPFIAEQIDFN</sequence>
<name>A0A8J8P461_HALGN</name>
<gene>
    <name evidence="1" type="ORF">FGO68_gene10424</name>
</gene>
<comment type="caution">
    <text evidence="1">The sequence shown here is derived from an EMBL/GenBank/DDBJ whole genome shotgun (WGS) entry which is preliminary data.</text>
</comment>
<keyword evidence="2" id="KW-1185">Reference proteome</keyword>
<evidence type="ECO:0000313" key="1">
    <source>
        <dbReference type="EMBL" id="TNV85709.1"/>
    </source>
</evidence>
<dbReference type="EMBL" id="RRYP01001610">
    <property type="protein sequence ID" value="TNV85709.1"/>
    <property type="molecule type" value="Genomic_DNA"/>
</dbReference>
<organism evidence="1 2">
    <name type="scientific">Halteria grandinella</name>
    <dbReference type="NCBI Taxonomy" id="5974"/>
    <lineage>
        <taxon>Eukaryota</taxon>
        <taxon>Sar</taxon>
        <taxon>Alveolata</taxon>
        <taxon>Ciliophora</taxon>
        <taxon>Intramacronucleata</taxon>
        <taxon>Spirotrichea</taxon>
        <taxon>Stichotrichia</taxon>
        <taxon>Sporadotrichida</taxon>
        <taxon>Halteriidae</taxon>
        <taxon>Halteria</taxon>
    </lineage>
</organism>
<accession>A0A8J8P461</accession>
<evidence type="ECO:0000313" key="2">
    <source>
        <dbReference type="Proteomes" id="UP000785679"/>
    </source>
</evidence>
<reference evidence="1" key="1">
    <citation type="submission" date="2019-06" db="EMBL/GenBank/DDBJ databases">
        <authorList>
            <person name="Zheng W."/>
        </authorList>
    </citation>
    <scope>NUCLEOTIDE SEQUENCE</scope>
    <source>
        <strain evidence="1">QDHG01</strain>
    </source>
</reference>
<dbReference type="Proteomes" id="UP000785679">
    <property type="component" value="Unassembled WGS sequence"/>
</dbReference>
<dbReference type="AlphaFoldDB" id="A0A8J8P461"/>